<accession>A0A6A5YFY8</accession>
<dbReference type="Proteomes" id="UP000799770">
    <property type="component" value="Unassembled WGS sequence"/>
</dbReference>
<evidence type="ECO:0000313" key="3">
    <source>
        <dbReference type="Proteomes" id="UP000799770"/>
    </source>
</evidence>
<name>A0A6A5YFY8_9PLEO</name>
<dbReference type="OrthoDB" id="3539798at2759"/>
<evidence type="ECO:0000256" key="1">
    <source>
        <dbReference type="SAM" id="SignalP"/>
    </source>
</evidence>
<sequence length="184" mass="20141">MLWTSILLSLALLLTTPTTAFPLGGHHGPRPPHHGPTCLDLNQIHYDSYMIYSTPSHLAVYGGTIQFNVSNPAVPVYYEVLGPSESPKGATGETTFTYSRPGNVFAVNQTYTVHGKKFLATGTAGANLTCQTVFWQNPNWTIGELYTTTDVHCGPNELKLPVKVTGLWNLLRRLSRENGKGKIV</sequence>
<keyword evidence="1" id="KW-0732">Signal</keyword>
<organism evidence="2 3">
    <name type="scientific">Lophiotrema nucula</name>
    <dbReference type="NCBI Taxonomy" id="690887"/>
    <lineage>
        <taxon>Eukaryota</taxon>
        <taxon>Fungi</taxon>
        <taxon>Dikarya</taxon>
        <taxon>Ascomycota</taxon>
        <taxon>Pezizomycotina</taxon>
        <taxon>Dothideomycetes</taxon>
        <taxon>Pleosporomycetidae</taxon>
        <taxon>Pleosporales</taxon>
        <taxon>Lophiotremataceae</taxon>
        <taxon>Lophiotrema</taxon>
    </lineage>
</organism>
<dbReference type="EMBL" id="ML977371">
    <property type="protein sequence ID" value="KAF2105820.1"/>
    <property type="molecule type" value="Genomic_DNA"/>
</dbReference>
<gene>
    <name evidence="2" type="ORF">BDV96DRAFT_607927</name>
</gene>
<dbReference type="AlphaFoldDB" id="A0A6A5YFY8"/>
<evidence type="ECO:0008006" key="4">
    <source>
        <dbReference type="Google" id="ProtNLM"/>
    </source>
</evidence>
<proteinExistence type="predicted"/>
<evidence type="ECO:0000313" key="2">
    <source>
        <dbReference type="EMBL" id="KAF2105820.1"/>
    </source>
</evidence>
<protein>
    <recommendedName>
        <fullName evidence="4">AA1-like domain-containing protein</fullName>
    </recommendedName>
</protein>
<feature type="signal peptide" evidence="1">
    <location>
        <begin position="1"/>
        <end position="20"/>
    </location>
</feature>
<reference evidence="2" key="1">
    <citation type="journal article" date="2020" name="Stud. Mycol.">
        <title>101 Dothideomycetes genomes: a test case for predicting lifestyles and emergence of pathogens.</title>
        <authorList>
            <person name="Haridas S."/>
            <person name="Albert R."/>
            <person name="Binder M."/>
            <person name="Bloem J."/>
            <person name="Labutti K."/>
            <person name="Salamov A."/>
            <person name="Andreopoulos B."/>
            <person name="Baker S."/>
            <person name="Barry K."/>
            <person name="Bills G."/>
            <person name="Bluhm B."/>
            <person name="Cannon C."/>
            <person name="Castanera R."/>
            <person name="Culley D."/>
            <person name="Daum C."/>
            <person name="Ezra D."/>
            <person name="Gonzalez J."/>
            <person name="Henrissat B."/>
            <person name="Kuo A."/>
            <person name="Liang C."/>
            <person name="Lipzen A."/>
            <person name="Lutzoni F."/>
            <person name="Magnuson J."/>
            <person name="Mondo S."/>
            <person name="Nolan M."/>
            <person name="Ohm R."/>
            <person name="Pangilinan J."/>
            <person name="Park H.-J."/>
            <person name="Ramirez L."/>
            <person name="Alfaro M."/>
            <person name="Sun H."/>
            <person name="Tritt A."/>
            <person name="Yoshinaga Y."/>
            <person name="Zwiers L.-H."/>
            <person name="Turgeon B."/>
            <person name="Goodwin S."/>
            <person name="Spatafora J."/>
            <person name="Crous P."/>
            <person name="Grigoriev I."/>
        </authorList>
    </citation>
    <scope>NUCLEOTIDE SEQUENCE</scope>
    <source>
        <strain evidence="2">CBS 627.86</strain>
    </source>
</reference>
<feature type="chain" id="PRO_5025632484" description="AA1-like domain-containing protein" evidence="1">
    <location>
        <begin position="21"/>
        <end position="184"/>
    </location>
</feature>
<keyword evidence="3" id="KW-1185">Reference proteome</keyword>